<sequence>MSQHLFLPVIPPFLMKKPTITFFALATAAFILFNLKPADAQDQVSSGNGRIDGFAIAKKHSILCDKPAQDFFEGSLLGNGAMGVNVTSRPDAIVLYFGHNNVWDIRLAEHHKEEIGTFEEVFDKVKKIPADYSDLNNDAWYRQYGQMAGDNYSKPYPRPFPCGSVLIGFDRRKVQVTRQQLDISNGLCTVSMITNDKKQLFLKLFTDMKTDRLLLRLVDEKDRPAINIFDRIKVLPDPSTPGDIPSFSAREDLEGGRLSFRQVLPFDEPEKHSTGNPRDRAFRLTLNVNGPLVKTTRINWNGGKETMALLEGALSSQVPFDATITLQEGPASAVREEIPPVSINDGKQFTALFKQNEKIWVKYWAKSAVSLDDQFLEAIWYRNLYFLNCAAKAGATCPGLFANWSYNNIGTAWHGDYHMNYNVQQPFWVTFSSNHLEKNIPYVDLINSLMPVSKKWAKEYYQLPGAYFPHSAYPVEMSMNPYPLPDWGWEVSETPWAVQGLWWHYLYSGDKAFLKDRAYEPIKAACQFLTAYMKRTDAHDGNRWKDDKYHVFPTVAPELYALRPGFKFNYDCGVDLTLIKFIFKAFDRATADLGTSSQEALLLADIREILSHFPKYPVAKTASGDEVLVAVPGESAGTVYNVPNALFAAFPGEDYGLHSDKKTLQLLRNTYLNQQNEGGNDLVFANLQAARIGMLNIDEFKRQVRYCLLPNGTATDMVMQTRGRYNDQTDYGYMSKMGIWFENFALPAVINECLMQSYSGTIRLFPNWPENRRAHFENLRAAGAFLVSAQKINGKITRVRIFSEQGNTLHILSPWGDQGTISVSGKKQQVASGEISIKTKPGQWITLSRN</sequence>
<name>A0ABP7QVT3_9SPHI</name>
<evidence type="ECO:0000313" key="3">
    <source>
        <dbReference type="EMBL" id="GAA3988715.1"/>
    </source>
</evidence>
<dbReference type="PANTHER" id="PTHR31084">
    <property type="entry name" value="ALPHA-L-FUCOSIDASE 2"/>
    <property type="match status" value="1"/>
</dbReference>
<reference evidence="4" key="1">
    <citation type="journal article" date="2019" name="Int. J. Syst. Evol. Microbiol.">
        <title>The Global Catalogue of Microorganisms (GCM) 10K type strain sequencing project: providing services to taxonomists for standard genome sequencing and annotation.</title>
        <authorList>
            <consortium name="The Broad Institute Genomics Platform"/>
            <consortium name="The Broad Institute Genome Sequencing Center for Infectious Disease"/>
            <person name="Wu L."/>
            <person name="Ma J."/>
        </authorList>
    </citation>
    <scope>NUCLEOTIDE SEQUENCE [LARGE SCALE GENOMIC DNA]</scope>
    <source>
        <strain evidence="4">JCM 16601</strain>
    </source>
</reference>
<comment type="caution">
    <text evidence="3">The sequence shown here is derived from an EMBL/GenBank/DDBJ whole genome shotgun (WGS) entry which is preliminary data.</text>
</comment>
<protein>
    <submittedName>
        <fullName evidence="3">Glycoside hydrolase family 95 protein</fullName>
    </submittedName>
</protein>
<evidence type="ECO:0000259" key="1">
    <source>
        <dbReference type="Pfam" id="PF14498"/>
    </source>
</evidence>
<evidence type="ECO:0000313" key="4">
    <source>
        <dbReference type="Proteomes" id="UP001500742"/>
    </source>
</evidence>
<gene>
    <name evidence="3" type="ORF">GCM10022210_47230</name>
</gene>
<dbReference type="Pfam" id="PF14498">
    <property type="entry name" value="Glyco_hyd_65N_2"/>
    <property type="match status" value="1"/>
</dbReference>
<dbReference type="RefSeq" id="WP_259092975.1">
    <property type="nucleotide sequence ID" value="NZ_BAAAZC010000030.1"/>
</dbReference>
<dbReference type="Gene3D" id="2.70.98.50">
    <property type="entry name" value="putative glycoside hydrolase family protein from bacillus halodurans"/>
    <property type="match status" value="1"/>
</dbReference>
<dbReference type="InterPro" id="IPR054363">
    <property type="entry name" value="GH95_cat"/>
</dbReference>
<dbReference type="InterPro" id="IPR027414">
    <property type="entry name" value="GH95_N_dom"/>
</dbReference>
<dbReference type="InterPro" id="IPR012341">
    <property type="entry name" value="6hp_glycosidase-like_sf"/>
</dbReference>
<feature type="domain" description="Glycosyl hydrolase family 95 N-terminal" evidence="1">
    <location>
        <begin position="64"/>
        <end position="209"/>
    </location>
</feature>
<keyword evidence="3" id="KW-0378">Hydrolase</keyword>
<dbReference type="Pfam" id="PF22124">
    <property type="entry name" value="Glyco_hydro_95_cat"/>
    <property type="match status" value="1"/>
</dbReference>
<feature type="domain" description="Glycosyl hydrolase family 95 catalytic" evidence="2">
    <location>
        <begin position="372"/>
        <end position="656"/>
    </location>
</feature>
<organism evidence="3 4">
    <name type="scientific">Mucilaginibacter dorajii</name>
    <dbReference type="NCBI Taxonomy" id="692994"/>
    <lineage>
        <taxon>Bacteria</taxon>
        <taxon>Pseudomonadati</taxon>
        <taxon>Bacteroidota</taxon>
        <taxon>Sphingobacteriia</taxon>
        <taxon>Sphingobacteriales</taxon>
        <taxon>Sphingobacteriaceae</taxon>
        <taxon>Mucilaginibacter</taxon>
    </lineage>
</organism>
<dbReference type="Proteomes" id="UP001500742">
    <property type="component" value="Unassembled WGS sequence"/>
</dbReference>
<dbReference type="InterPro" id="IPR008928">
    <property type="entry name" value="6-hairpin_glycosidase_sf"/>
</dbReference>
<keyword evidence="4" id="KW-1185">Reference proteome</keyword>
<dbReference type="PANTHER" id="PTHR31084:SF19">
    <property type="entry name" value="GLYCOSYL HYDROLASE FAMILY 95 N-TERMINAL DOMAIN-CONTAINING PROTEIN"/>
    <property type="match status" value="1"/>
</dbReference>
<dbReference type="GO" id="GO:0016787">
    <property type="term" value="F:hydrolase activity"/>
    <property type="evidence" value="ECO:0007669"/>
    <property type="project" value="UniProtKB-KW"/>
</dbReference>
<dbReference type="EMBL" id="BAAAZC010000030">
    <property type="protein sequence ID" value="GAA3988715.1"/>
    <property type="molecule type" value="Genomic_DNA"/>
</dbReference>
<dbReference type="Gene3D" id="1.50.10.10">
    <property type="match status" value="1"/>
</dbReference>
<dbReference type="SUPFAM" id="SSF48208">
    <property type="entry name" value="Six-hairpin glycosidases"/>
    <property type="match status" value="1"/>
</dbReference>
<evidence type="ECO:0000259" key="2">
    <source>
        <dbReference type="Pfam" id="PF22124"/>
    </source>
</evidence>
<proteinExistence type="predicted"/>
<accession>A0ABP7QVT3</accession>